<name>A0A841R184_9SPIO</name>
<accession>A0A841R184</accession>
<organism evidence="1 2">
    <name type="scientific">Spirochaeta isovalerica</name>
    <dbReference type="NCBI Taxonomy" id="150"/>
    <lineage>
        <taxon>Bacteria</taxon>
        <taxon>Pseudomonadati</taxon>
        <taxon>Spirochaetota</taxon>
        <taxon>Spirochaetia</taxon>
        <taxon>Spirochaetales</taxon>
        <taxon>Spirochaetaceae</taxon>
        <taxon>Spirochaeta</taxon>
    </lineage>
</organism>
<gene>
    <name evidence="1" type="ORF">HNR50_000357</name>
</gene>
<reference evidence="1 2" key="1">
    <citation type="submission" date="2020-08" db="EMBL/GenBank/DDBJ databases">
        <title>Genomic Encyclopedia of Type Strains, Phase IV (KMG-IV): sequencing the most valuable type-strain genomes for metagenomic binning, comparative biology and taxonomic classification.</title>
        <authorList>
            <person name="Goeker M."/>
        </authorList>
    </citation>
    <scope>NUCLEOTIDE SEQUENCE [LARGE SCALE GENOMIC DNA]</scope>
    <source>
        <strain evidence="1 2">DSM 2461</strain>
    </source>
</reference>
<sequence>MKSLVRKTKATDKKVAQCCAKISTVVAGCHD</sequence>
<comment type="caution">
    <text evidence="1">The sequence shown here is derived from an EMBL/GenBank/DDBJ whole genome shotgun (WGS) entry which is preliminary data.</text>
</comment>
<protein>
    <submittedName>
        <fullName evidence="1">Uncharacterized protein</fullName>
    </submittedName>
</protein>
<evidence type="ECO:0000313" key="1">
    <source>
        <dbReference type="EMBL" id="MBB6478724.1"/>
    </source>
</evidence>
<dbReference type="EMBL" id="JACHGJ010000001">
    <property type="protein sequence ID" value="MBB6478724.1"/>
    <property type="molecule type" value="Genomic_DNA"/>
</dbReference>
<proteinExistence type="predicted"/>
<keyword evidence="2" id="KW-1185">Reference proteome</keyword>
<dbReference type="Proteomes" id="UP000587760">
    <property type="component" value="Unassembled WGS sequence"/>
</dbReference>
<evidence type="ECO:0000313" key="2">
    <source>
        <dbReference type="Proteomes" id="UP000587760"/>
    </source>
</evidence>
<dbReference type="AlphaFoldDB" id="A0A841R184"/>